<dbReference type="Gene3D" id="2.120.10.80">
    <property type="entry name" value="Kelch-type beta propeller"/>
    <property type="match status" value="1"/>
</dbReference>
<feature type="signal peptide" evidence="3">
    <location>
        <begin position="1"/>
        <end position="28"/>
    </location>
</feature>
<dbReference type="InterPro" id="IPR015915">
    <property type="entry name" value="Kelch-typ_b-propeller"/>
</dbReference>
<feature type="compositionally biased region" description="Polar residues" evidence="1">
    <location>
        <begin position="700"/>
        <end position="710"/>
    </location>
</feature>
<evidence type="ECO:0000256" key="1">
    <source>
        <dbReference type="SAM" id="MobiDB-lite"/>
    </source>
</evidence>
<feature type="chain" id="PRO_5009163003" description="Galactose oxidase" evidence="3">
    <location>
        <begin position="29"/>
        <end position="815"/>
    </location>
</feature>
<evidence type="ECO:0008006" key="6">
    <source>
        <dbReference type="Google" id="ProtNLM"/>
    </source>
</evidence>
<dbReference type="SUPFAM" id="SSF117281">
    <property type="entry name" value="Kelch motif"/>
    <property type="match status" value="1"/>
</dbReference>
<feature type="compositionally biased region" description="Polar residues" evidence="1">
    <location>
        <begin position="677"/>
        <end position="692"/>
    </location>
</feature>
<dbReference type="Proteomes" id="UP000094801">
    <property type="component" value="Unassembled WGS sequence"/>
</dbReference>
<keyword evidence="5" id="KW-1185">Reference proteome</keyword>
<accession>A0A1E4SY46</accession>
<feature type="region of interest" description="Disordered" evidence="1">
    <location>
        <begin position="677"/>
        <end position="735"/>
    </location>
</feature>
<keyword evidence="2" id="KW-0472">Membrane</keyword>
<feature type="compositionally biased region" description="Acidic residues" evidence="1">
    <location>
        <begin position="765"/>
        <end position="781"/>
    </location>
</feature>
<keyword evidence="3" id="KW-0732">Signal</keyword>
<proteinExistence type="predicted"/>
<feature type="region of interest" description="Disordered" evidence="1">
    <location>
        <begin position="760"/>
        <end position="781"/>
    </location>
</feature>
<evidence type="ECO:0000313" key="5">
    <source>
        <dbReference type="Proteomes" id="UP000094801"/>
    </source>
</evidence>
<sequence length="815" mass="90742">MAFMRLVSLATWLISITLITSLSTIATAAEIQDTIYNYSNRTTYIHIQNDDMNAIIPFQFNSKFSSGDAITNQIELPSNNSKVISVDNELYAIYGDADSTGYITLALYNSTTEEWSELSLEDEVEYLYQSSYLHTLDDVESIYIYGGYNSTSSTISNRLIRLDLTELKIYDASSSVTPSAFYHSSNLLINYNTQLLVGGKASSGWVSLKQLALWQYEAWAFKSVSVDADDTINSRTGSLLLPIFNSDSMNQDYISNNFSDFSVDSVLMIGGELTSDSYSSPNFARLDVSSSAWSWDSLDTTISLANSKTNNYLDDSLSLEDIIGAAVIYDTLLVVANNTGTISTSSASSSSKLKRDDSVNYYIKLYNTTTFEQIDNIDYTSLNDSKSSTKSNKSLIIVLSVLLPLLAVIIIIIVAILLYKKYKKTQADIEKEKDLQNIMEFYNGAGNPSTSSLGSDCTYLGSTDEKDHPQHRTDTFLGQEVKVNDFEDGDNLSISSWRRKREMFEKEKQKRLNFIPHLPTRTNTIAYQPNHGDTTGEYDEATGIQSPMNSHQRTFSSPGSALKRSFSSISNNLGRSLRRNLSYQSSIRTFVTAETSFSETPEDVPIPEQLSDQVASNTGSILRPPQKTLQIFTQHEKSNSTLYLIPEDSSLSDFTSKRKNLDTNSVLSQSTFVDAHENISSAQSEPSNTRQDLFSEKSKSGTSPMNSSKRFSAASKGSLEMMTPPTNISSFEDVGDDEDLENLDVQVLVSSKRRSKLRVINPDDIQQDSEEDDESDFDEDADFSVIGGNIANEEIIGSMTTRKRVVSDEKNKDYE</sequence>
<organism evidence="4 5">
    <name type="scientific">[Candida] arabinofermentans NRRL YB-2248</name>
    <dbReference type="NCBI Taxonomy" id="983967"/>
    <lineage>
        <taxon>Eukaryota</taxon>
        <taxon>Fungi</taxon>
        <taxon>Dikarya</taxon>
        <taxon>Ascomycota</taxon>
        <taxon>Saccharomycotina</taxon>
        <taxon>Pichiomycetes</taxon>
        <taxon>Pichiales</taxon>
        <taxon>Pichiaceae</taxon>
        <taxon>Ogataea</taxon>
        <taxon>Ogataea/Candida clade</taxon>
    </lineage>
</organism>
<keyword evidence="2" id="KW-0812">Transmembrane</keyword>
<dbReference type="AlphaFoldDB" id="A0A1E4SY46"/>
<name>A0A1E4SY46_9ASCO</name>
<evidence type="ECO:0000256" key="3">
    <source>
        <dbReference type="SAM" id="SignalP"/>
    </source>
</evidence>
<dbReference type="EMBL" id="KV453857">
    <property type="protein sequence ID" value="ODV84425.1"/>
    <property type="molecule type" value="Genomic_DNA"/>
</dbReference>
<protein>
    <recommendedName>
        <fullName evidence="6">Galactose oxidase</fullName>
    </recommendedName>
</protein>
<evidence type="ECO:0000256" key="2">
    <source>
        <dbReference type="SAM" id="Phobius"/>
    </source>
</evidence>
<gene>
    <name evidence="4" type="ORF">CANARDRAFT_8775</name>
</gene>
<feature type="transmembrane region" description="Helical" evidence="2">
    <location>
        <begin position="395"/>
        <end position="419"/>
    </location>
</feature>
<reference evidence="5" key="1">
    <citation type="submission" date="2016-04" db="EMBL/GenBank/DDBJ databases">
        <title>Comparative genomics of biotechnologically important yeasts.</title>
        <authorList>
            <consortium name="DOE Joint Genome Institute"/>
            <person name="Riley R."/>
            <person name="Haridas S."/>
            <person name="Wolfe K.H."/>
            <person name="Lopes M.R."/>
            <person name="Hittinger C.T."/>
            <person name="Goker M."/>
            <person name="Salamov A."/>
            <person name="Wisecaver J."/>
            <person name="Long T.M."/>
            <person name="Aerts A.L."/>
            <person name="Barry K."/>
            <person name="Choi C."/>
            <person name="Clum A."/>
            <person name="Coughlan A.Y."/>
            <person name="Deshpande S."/>
            <person name="Douglass A.P."/>
            <person name="Hanson S.J."/>
            <person name="Klenk H.-P."/>
            <person name="Labutti K."/>
            <person name="Lapidus A."/>
            <person name="Lindquist E."/>
            <person name="Lipzen A."/>
            <person name="Meier-Kolthoff J.P."/>
            <person name="Ohm R.A."/>
            <person name="Otillar R.P."/>
            <person name="Pangilinan J."/>
            <person name="Peng Y."/>
            <person name="Rokas A."/>
            <person name="Rosa C.A."/>
            <person name="Scheuner C."/>
            <person name="Sibirny A.A."/>
            <person name="Slot J.C."/>
            <person name="Stielow J.B."/>
            <person name="Sun H."/>
            <person name="Kurtzman C.P."/>
            <person name="Blackwell M."/>
            <person name="Grigoriev I.V."/>
            <person name="Jeffries T.W."/>
        </authorList>
    </citation>
    <scope>NUCLEOTIDE SEQUENCE [LARGE SCALE GENOMIC DNA]</scope>
    <source>
        <strain evidence="5">NRRL YB-2248</strain>
    </source>
</reference>
<keyword evidence="2" id="KW-1133">Transmembrane helix</keyword>
<dbReference type="OrthoDB" id="3980762at2759"/>
<evidence type="ECO:0000313" key="4">
    <source>
        <dbReference type="EMBL" id="ODV84425.1"/>
    </source>
</evidence>